<organism evidence="7 8">
    <name type="scientific">Sporothrix stenoceras</name>
    <dbReference type="NCBI Taxonomy" id="5173"/>
    <lineage>
        <taxon>Eukaryota</taxon>
        <taxon>Fungi</taxon>
        <taxon>Dikarya</taxon>
        <taxon>Ascomycota</taxon>
        <taxon>Pezizomycotina</taxon>
        <taxon>Sordariomycetes</taxon>
        <taxon>Sordariomycetidae</taxon>
        <taxon>Ophiostomatales</taxon>
        <taxon>Ophiostomataceae</taxon>
        <taxon>Sporothrix</taxon>
    </lineage>
</organism>
<dbReference type="InterPro" id="IPR027477">
    <property type="entry name" value="Succ_DH/fumarate_Rdtase_cat_sf"/>
</dbReference>
<dbReference type="Gene3D" id="1.25.40.20">
    <property type="entry name" value="Ankyrin repeat-containing domain"/>
    <property type="match status" value="1"/>
</dbReference>
<dbReference type="Gene3D" id="3.90.700.10">
    <property type="entry name" value="Succinate dehydrogenase/fumarate reductase flavoprotein, catalytic domain"/>
    <property type="match status" value="1"/>
</dbReference>
<dbReference type="Proteomes" id="UP001583186">
    <property type="component" value="Unassembled WGS sequence"/>
</dbReference>
<dbReference type="SUPFAM" id="SSF56425">
    <property type="entry name" value="Succinate dehydrogenase/fumarate reductase flavoprotein, catalytic domain"/>
    <property type="match status" value="1"/>
</dbReference>
<evidence type="ECO:0000256" key="3">
    <source>
        <dbReference type="ARBA" id="ARBA00022827"/>
    </source>
</evidence>
<dbReference type="InterPro" id="IPR036188">
    <property type="entry name" value="FAD/NAD-bd_sf"/>
</dbReference>
<evidence type="ECO:0000259" key="6">
    <source>
        <dbReference type="Pfam" id="PF00890"/>
    </source>
</evidence>
<dbReference type="SUPFAM" id="SSF48403">
    <property type="entry name" value="Ankyrin repeat"/>
    <property type="match status" value="1"/>
</dbReference>
<proteinExistence type="predicted"/>
<dbReference type="PRINTS" id="PR00411">
    <property type="entry name" value="PNDRDTASEI"/>
</dbReference>
<evidence type="ECO:0000256" key="1">
    <source>
        <dbReference type="ARBA" id="ARBA00001974"/>
    </source>
</evidence>
<keyword evidence="3" id="KW-0274">FAD</keyword>
<reference evidence="7 8" key="1">
    <citation type="journal article" date="2024" name="IMA Fungus">
        <title>IMA Genome - F19 : A genome assembly and annotation guide to empower mycologists, including annotated draft genome sequences of Ceratocystis pirilliformis, Diaporthe australafricana, Fusarium ophioides, Paecilomyces lecythidis, and Sporothrix stenoceras.</title>
        <authorList>
            <person name="Aylward J."/>
            <person name="Wilson A.M."/>
            <person name="Visagie C.M."/>
            <person name="Spraker J."/>
            <person name="Barnes I."/>
            <person name="Buitendag C."/>
            <person name="Ceriani C."/>
            <person name="Del Mar Angel L."/>
            <person name="du Plessis D."/>
            <person name="Fuchs T."/>
            <person name="Gasser K."/>
            <person name="Kramer D."/>
            <person name="Li W."/>
            <person name="Munsamy K."/>
            <person name="Piso A."/>
            <person name="Price J.L."/>
            <person name="Sonnekus B."/>
            <person name="Thomas C."/>
            <person name="van der Nest A."/>
            <person name="van Dijk A."/>
            <person name="van Heerden A."/>
            <person name="van Vuuren N."/>
            <person name="Yilmaz N."/>
            <person name="Duong T.A."/>
            <person name="van der Merwe N.A."/>
            <person name="Wingfield M.J."/>
            <person name="Wingfield B.D."/>
        </authorList>
    </citation>
    <scope>NUCLEOTIDE SEQUENCE [LARGE SCALE GENOMIC DNA]</scope>
    <source>
        <strain evidence="7 8">CMW 5346</strain>
    </source>
</reference>
<name>A0ABR3YZZ3_9PEZI</name>
<keyword evidence="2" id="KW-0285">Flavoprotein</keyword>
<comment type="caution">
    <text evidence="7">The sequence shown here is derived from an EMBL/GenBank/DDBJ whole genome shotgun (WGS) entry which is preliminary data.</text>
</comment>
<dbReference type="SUPFAM" id="SSF51905">
    <property type="entry name" value="FAD/NAD(P)-binding domain"/>
    <property type="match status" value="1"/>
</dbReference>
<gene>
    <name evidence="7" type="ORF">Sste5346_006089</name>
</gene>
<dbReference type="EMBL" id="JAWCUI010000035">
    <property type="protein sequence ID" value="KAL1893948.1"/>
    <property type="molecule type" value="Genomic_DNA"/>
</dbReference>
<dbReference type="InterPro" id="IPR050315">
    <property type="entry name" value="FAD-oxidoreductase_2"/>
</dbReference>
<evidence type="ECO:0000256" key="5">
    <source>
        <dbReference type="SAM" id="MobiDB-lite"/>
    </source>
</evidence>
<evidence type="ECO:0000313" key="8">
    <source>
        <dbReference type="Proteomes" id="UP001583186"/>
    </source>
</evidence>
<feature type="domain" description="FAD-dependent oxidoreductase 2 FAD-binding" evidence="6">
    <location>
        <begin position="42"/>
        <end position="573"/>
    </location>
</feature>
<dbReference type="PANTHER" id="PTHR43400">
    <property type="entry name" value="FUMARATE REDUCTASE"/>
    <property type="match status" value="1"/>
</dbReference>
<evidence type="ECO:0000313" key="7">
    <source>
        <dbReference type="EMBL" id="KAL1893948.1"/>
    </source>
</evidence>
<comment type="cofactor">
    <cofactor evidence="1">
        <name>FAD</name>
        <dbReference type="ChEBI" id="CHEBI:57692"/>
    </cofactor>
</comment>
<sequence>MNRTLATTSRAASRAISRTSTACRRQTRLQSTASTAYDATYDVVVVGSGCAGLTAALVCATRGLKVLVVEKTRYFGGTTAYSGGGAWIPNNIHQPAISISDSTEQAKTYLEAVMGPLYDKDEKKIAAFLASAPRMVNWIENNTFVKFKPVPLPDYHVDKPGASAGRTILTEEFDGRKLGRAGIRSIRYPLQGLSAFGIMQLDPGDMGKMTGVFRGVGNFVFASRRVLRYILDLLVYGKGTHMANGNALAGRLVASAQNEGVELWNNTAAVEAITSDKGVDGIKVDRDGSTLNIKTIRGVVLASGGLGRSPEARKVMPHEWTAVPRGNTGDGNRIGVAAGGTLPPPNPMNGIFAPISLLHPKDKSKPVRRYPHFAIDRAKPGSIIVGPDGKRFANEAQPYQEFVSTMHKRGITKAYYIGDRTLLRKYGMGMALPAPYPIWRLLKQGYLIPAPTIAELANKIGVPVDALEATVKEMNSFATIGKDTQFHRGENAYDQFYGDPLHKPNPNLGVCQKAPFYALPIYPGNVSVFYGLTTDENARVLDKTGEAIRGLYAVGLDQSPVFKGTYPGGGSSIGPAMTFGYRAGLSLHKRGESLITKVARYDSNAVLSVLLDYRNAMGVPVPTVRDEDKFRLWGTPLTEACRSGNIDTVKLLLKRLPDTDINKVDNLGLTPLLAVAYETRPDKENKVGKVPKEGKKPAMKEP</sequence>
<feature type="region of interest" description="Disordered" evidence="5">
    <location>
        <begin position="683"/>
        <end position="702"/>
    </location>
</feature>
<accession>A0ABR3YZZ3</accession>
<protein>
    <recommendedName>
        <fullName evidence="6">FAD-dependent oxidoreductase 2 FAD-binding domain-containing protein</fullName>
    </recommendedName>
</protein>
<keyword evidence="8" id="KW-1185">Reference proteome</keyword>
<dbReference type="Pfam" id="PF00890">
    <property type="entry name" value="FAD_binding_2"/>
    <property type="match status" value="1"/>
</dbReference>
<evidence type="ECO:0000256" key="2">
    <source>
        <dbReference type="ARBA" id="ARBA00022630"/>
    </source>
</evidence>
<dbReference type="InterPro" id="IPR036770">
    <property type="entry name" value="Ankyrin_rpt-contain_sf"/>
</dbReference>
<evidence type="ECO:0000256" key="4">
    <source>
        <dbReference type="ARBA" id="ARBA00023002"/>
    </source>
</evidence>
<dbReference type="InterPro" id="IPR003953">
    <property type="entry name" value="FAD-dep_OxRdtase_2_FAD-bd"/>
</dbReference>
<dbReference type="PANTHER" id="PTHR43400:SF10">
    <property type="entry name" value="3-OXOSTEROID 1-DEHYDROGENASE"/>
    <property type="match status" value="1"/>
</dbReference>
<dbReference type="Gene3D" id="3.50.50.60">
    <property type="entry name" value="FAD/NAD(P)-binding domain"/>
    <property type="match status" value="2"/>
</dbReference>
<keyword evidence="4" id="KW-0560">Oxidoreductase</keyword>